<evidence type="ECO:0000256" key="1">
    <source>
        <dbReference type="ARBA" id="ARBA00022729"/>
    </source>
</evidence>
<dbReference type="RefSeq" id="WP_156340795.1">
    <property type="nucleotide sequence ID" value="NZ_CACRSS010000004.1"/>
</dbReference>
<dbReference type="EC" id="3.1.1.1" evidence="4"/>
<dbReference type="InterPro" id="IPR005546">
    <property type="entry name" value="Autotransporte_beta"/>
</dbReference>
<keyword evidence="1 2" id="KW-0732">Signal</keyword>
<sequence length="2302" mass="232323">MRPHLPLPLLSALLACFISPSWAAYTLTGNGETTISFADDQYTITPPAGDPVTQADSPGDIYLTDITESGTYEDGYNRVLNLEGGIYTKLQLWNVAGTAGGVTLGGTNSFVINIGAGTSLLNTNPQLMGWSNQDRIVAADITLNVDQNAGTINGFCLVGDGNKTDAFQTTGTYIVNIHGGEWAGTSVSSPDARWCIGLGQESFRHTGDVTFTIDGGTFAQLVTAGTTRGAGQKSTILGNVALNLDGGTFNGSVALLGRGLVQLGDGTNAYTAKLRIAGGQYNANVYGLSDATAAGSAANIAANSSASMEITGGSFAQSLFAQGVTTTITGATFSGDGTKKIFAGARLSTSAWSLTDTNMTLDLGSGTVAAMIAGGSWVETGESTFNITGSTNLTFKSGTYTGQIWGGSYINGTATAALTGNIGSTNITITGGTFDGAQISLGTYVERNNTSSALTIGEANLSISGGTFNNAAIYAGGQKVNGTSLTTALANVTITGNDAVFTGTTTLSGQGRGDVVTKSVLNLNGVTKADMFANATVTGFDEISAGAGTDAIIANATVLDGRSAFTKSGTGKLTLSSSAGFANALTVSGGELSFGLAGGVAFGNSITMGAGARLTSAGDMALSPASGLTLDLTGLNSSSASIIQSGGTLSFNSEGTLTLTISGVDQTMENDYKLITADSFGTLTASNFSFDPSGLSGDYTYALELSGNTLYLRVKALGEALNWNGGAAGTWTAAGGAAIWLDKDGTAVVYDAAKSANFEDLAGVALSAVTIDGDVSSARLTVNNGETAYTFTGTGALVDGANPMSLVKRGEGEMTIENTGTNTFSGGTTIMAGTLNLNAVQGLGTGTVTLNGGELVLNTAGTTEGTLGLVATNKLIFAGGIFTYGTGATQDISGLIDAAASTRAIQVNTNGNNIAWATYTQELGNKDIVKLGDGLLTVNTTLGGAFTGAITVSGGTLFYDIGANSATRTWSGNISIAQDATLQIRDNRAHASTMTDTLSGRISGAGSLVLGHKEGGGFPGGGRYSISGDNSGFTGTFKLVGNGTNAAWNEVAFANAAAFGSASLELDGRGFFVSDSTNSVNADIHVRAAGSWLNGNSNQTVTFGGDLTSDAGANLGTTAAGNPTLTTIFTGNLTGFVGTMHSGQGNVVLAFGNGGAAATLGTGEFIKAVSMGGAGTYRVNYTGTGSDLLYTGNVIDTAALDVQGGDKLVLTGANTSTGELKIARNSSVQLGDGTGDNAAWAGTVTGAGSLTVNTTGTFAVGDRANGLTGTLTLAKGTLDLSDAAATTNILIQSGSLANAGNYAGTAANKVHVNAVAGSGNIALGGLDAAGLGTVVTATAGTQLTGLKQGSTWTVAGTGSSLAVGAGNISGDPFTGTDSLIQFEGAGDNLGSISFGDGSTLTLDLTSVMDAMKTAGGNLEILLTNGGFAQDLETLKGHIAANPLFAALGFGIVDVNGGSIVLSGDTDLVYVSSVDGTGSADNPVTNQSLNFYQAVIVDQDLYVQSDGSMVIKNLTAPGTNPGQTGTGNLIVTNTADNKGSIELQNNLFHEGTGVDTVFAGNISGLDGAAANTDLVKTGANKLTLSGNVTLAGDIIAEQGTLQLNGTANVEALRLDSTDAGSLAVIGVGGHTTAQTLASGANGGKLDIGSSGTLTLTGATDGLSRTEIGGTGTLNIAEGASLGLAADSALSGVVLDLDGSLSLAADGSAGGLNGAGDLELNGQTLHIQAASGQTHTYDGTLGAGTLDVSGAGTQVLRSSGADTDLTVSGGNLVLQGKADVDGAHLSYGNLVNNGKLAIQASDNALTAVNTTLSVENATFGSGSTTTFTLNTDADMTASFIKASGDIVIENGAAFHVTSIPGVNITWKSGNPMELTLMELTGAGTIDLGENTLTVGGLFLTYYKNAHLVQEGDKVVLKAEEQTDNIYAGVADTANSMAGANLIWEAARHGSVDQAVTDFLAALNDDMVNNPSAARRSLAAAAGSTVTSLGIAQRDALRDQMNWIRNRTNQMGVNPAYVNADLPYFHMWMQGTGSYAKLDTRGDESGYQLTTWGGTVGMDVDLSDHFTMGAAFTANYGDLTASAADSADGHLDSYYANLFGRYQSKRWAHTLILTGGWNDAKLNRTVNYGAGSYGTQGNTNGWGFGAMYELTYDVYLNEDRSSILQPLVNASVVTTRMDGYTETGAGNMGLNVAKQELTTGTVALGGRWMGLVGSNIFGREALAEFRVNAAQDMGDRRGEANVALLGNPGFTQRVRGAKVGMTALQIGAGLSVPVGTQGTIFVDGNANFRDGANSVNGSIGYRYDF</sequence>
<name>A0A6N2T7V1_9BACT</name>
<evidence type="ECO:0000259" key="3">
    <source>
        <dbReference type="PROSITE" id="PS51208"/>
    </source>
</evidence>
<dbReference type="Pfam" id="PF12951">
    <property type="entry name" value="PATR"/>
    <property type="match status" value="3"/>
</dbReference>
<dbReference type="SMART" id="SM00869">
    <property type="entry name" value="Autotransporter"/>
    <property type="match status" value="1"/>
</dbReference>
<dbReference type="InterPro" id="IPR036709">
    <property type="entry name" value="Autotransporte_beta_dom_sf"/>
</dbReference>
<keyword evidence="4" id="KW-0378">Hydrolase</keyword>
<dbReference type="Gene3D" id="2.40.128.130">
    <property type="entry name" value="Autotransporter beta-domain"/>
    <property type="match status" value="1"/>
</dbReference>
<evidence type="ECO:0000256" key="2">
    <source>
        <dbReference type="SAM" id="SignalP"/>
    </source>
</evidence>
<feature type="chain" id="PRO_5026987714" evidence="2">
    <location>
        <begin position="24"/>
        <end position="2302"/>
    </location>
</feature>
<evidence type="ECO:0000313" key="4">
    <source>
        <dbReference type="EMBL" id="VYT00201.1"/>
    </source>
</evidence>
<dbReference type="SUPFAM" id="SSF103515">
    <property type="entry name" value="Autotransporter"/>
    <property type="match status" value="1"/>
</dbReference>
<feature type="signal peptide" evidence="2">
    <location>
        <begin position="1"/>
        <end position="23"/>
    </location>
</feature>
<reference evidence="4" key="1">
    <citation type="submission" date="2019-11" db="EMBL/GenBank/DDBJ databases">
        <authorList>
            <person name="Feng L."/>
        </authorList>
    </citation>
    <scope>NUCLEOTIDE SEQUENCE</scope>
    <source>
        <strain evidence="4">AMuciniphilaLFYP55</strain>
    </source>
</reference>
<dbReference type="NCBIfam" id="TIGR02601">
    <property type="entry name" value="autotrns_rpt"/>
    <property type="match status" value="1"/>
</dbReference>
<proteinExistence type="predicted"/>
<feature type="domain" description="Autotransporter" evidence="3">
    <location>
        <begin position="2017"/>
        <end position="2302"/>
    </location>
</feature>
<dbReference type="GO" id="GO:0106435">
    <property type="term" value="F:carboxylesterase activity"/>
    <property type="evidence" value="ECO:0007669"/>
    <property type="project" value="UniProtKB-EC"/>
</dbReference>
<dbReference type="InterPro" id="IPR013425">
    <property type="entry name" value="Autotrns_rpt"/>
</dbReference>
<gene>
    <name evidence="4" type="primary">estA_6</name>
    <name evidence="4" type="ORF">AMLFYP55_02436</name>
</gene>
<organism evidence="4">
    <name type="scientific">Akkermansia muciniphila</name>
    <dbReference type="NCBI Taxonomy" id="239935"/>
    <lineage>
        <taxon>Bacteria</taxon>
        <taxon>Pseudomonadati</taxon>
        <taxon>Verrucomicrobiota</taxon>
        <taxon>Verrucomicrobiia</taxon>
        <taxon>Verrucomicrobiales</taxon>
        <taxon>Akkermansiaceae</taxon>
        <taxon>Akkermansia</taxon>
    </lineage>
</organism>
<dbReference type="EMBL" id="CACRSS010000004">
    <property type="protein sequence ID" value="VYT00201.1"/>
    <property type="molecule type" value="Genomic_DNA"/>
</dbReference>
<dbReference type="PROSITE" id="PS51257">
    <property type="entry name" value="PROKAR_LIPOPROTEIN"/>
    <property type="match status" value="1"/>
</dbReference>
<protein>
    <submittedName>
        <fullName evidence="4">Esterase EstA</fullName>
        <ecNumber evidence="4">3.1.1.1</ecNumber>
    </submittedName>
</protein>
<accession>A0A6N2T7V1</accession>
<dbReference type="PROSITE" id="PS51208">
    <property type="entry name" value="AUTOTRANSPORTER"/>
    <property type="match status" value="1"/>
</dbReference>